<dbReference type="Proteomes" id="UP000299102">
    <property type="component" value="Unassembled WGS sequence"/>
</dbReference>
<evidence type="ECO:0000313" key="3">
    <source>
        <dbReference type="Proteomes" id="UP000299102"/>
    </source>
</evidence>
<accession>A0A4C1ZEM5</accession>
<feature type="region of interest" description="Disordered" evidence="1">
    <location>
        <begin position="102"/>
        <end position="131"/>
    </location>
</feature>
<name>A0A4C1ZEM5_EUMVA</name>
<protein>
    <submittedName>
        <fullName evidence="2">Uncharacterized protein</fullName>
    </submittedName>
</protein>
<keyword evidence="3" id="KW-1185">Reference proteome</keyword>
<organism evidence="2 3">
    <name type="scientific">Eumeta variegata</name>
    <name type="common">Bagworm moth</name>
    <name type="synonym">Eumeta japonica</name>
    <dbReference type="NCBI Taxonomy" id="151549"/>
    <lineage>
        <taxon>Eukaryota</taxon>
        <taxon>Metazoa</taxon>
        <taxon>Ecdysozoa</taxon>
        <taxon>Arthropoda</taxon>
        <taxon>Hexapoda</taxon>
        <taxon>Insecta</taxon>
        <taxon>Pterygota</taxon>
        <taxon>Neoptera</taxon>
        <taxon>Endopterygota</taxon>
        <taxon>Lepidoptera</taxon>
        <taxon>Glossata</taxon>
        <taxon>Ditrysia</taxon>
        <taxon>Tineoidea</taxon>
        <taxon>Psychidae</taxon>
        <taxon>Oiketicinae</taxon>
        <taxon>Eumeta</taxon>
    </lineage>
</organism>
<evidence type="ECO:0000256" key="1">
    <source>
        <dbReference type="SAM" id="MobiDB-lite"/>
    </source>
</evidence>
<evidence type="ECO:0000313" key="2">
    <source>
        <dbReference type="EMBL" id="GBP85842.1"/>
    </source>
</evidence>
<gene>
    <name evidence="2" type="ORF">EVAR_68115_1</name>
</gene>
<dbReference type="AlphaFoldDB" id="A0A4C1ZEM5"/>
<comment type="caution">
    <text evidence="2">The sequence shown here is derived from an EMBL/GenBank/DDBJ whole genome shotgun (WGS) entry which is preliminary data.</text>
</comment>
<dbReference type="EMBL" id="BGZK01001763">
    <property type="protein sequence ID" value="GBP85842.1"/>
    <property type="molecule type" value="Genomic_DNA"/>
</dbReference>
<feature type="region of interest" description="Disordered" evidence="1">
    <location>
        <begin position="1"/>
        <end position="25"/>
    </location>
</feature>
<proteinExistence type="predicted"/>
<sequence>MAVPSPGPIGLQTNRNGRNVSARRSVGGAGVVTAATPGGENYALVTRSAGCRRAAYPPTRRAAAARRLSPAHLRASDLWLSFVNSKPLRDLLPNPIYALHGRSSRQPRPDGLLFTSGPPAPTPRGRPAKGHSQLGPLLELITHVFLAYLASAEAAGVSKRVFDDSLSLLFAKGRWLKCVTSGTYGRR</sequence>
<reference evidence="2 3" key="1">
    <citation type="journal article" date="2019" name="Commun. Biol.">
        <title>The bagworm genome reveals a unique fibroin gene that provides high tensile strength.</title>
        <authorList>
            <person name="Kono N."/>
            <person name="Nakamura H."/>
            <person name="Ohtoshi R."/>
            <person name="Tomita M."/>
            <person name="Numata K."/>
            <person name="Arakawa K."/>
        </authorList>
    </citation>
    <scope>NUCLEOTIDE SEQUENCE [LARGE SCALE GENOMIC DNA]</scope>
</reference>